<name>A0ABN7SMD1_OIKDI</name>
<keyword evidence="1" id="KW-0812">Transmembrane</keyword>
<dbReference type="EMBL" id="OU015566">
    <property type="protein sequence ID" value="CAG5101885.1"/>
    <property type="molecule type" value="Genomic_DNA"/>
</dbReference>
<keyword evidence="1" id="KW-0472">Membrane</keyword>
<dbReference type="Proteomes" id="UP001158576">
    <property type="component" value="Chromosome 1"/>
</dbReference>
<proteinExistence type="predicted"/>
<protein>
    <submittedName>
        <fullName evidence="2">Oidioi.mRNA.OKI2018_I69.chr1.g47.t1.cds</fullName>
    </submittedName>
</protein>
<accession>A0ABN7SMD1</accession>
<evidence type="ECO:0000313" key="2">
    <source>
        <dbReference type="EMBL" id="CAG5101885.1"/>
    </source>
</evidence>
<feature type="transmembrane region" description="Helical" evidence="1">
    <location>
        <begin position="126"/>
        <end position="148"/>
    </location>
</feature>
<keyword evidence="3" id="KW-1185">Reference proteome</keyword>
<sequence>MKIVAERTLFLKRNASNTDNQQRQIINFRKLPHTAANFRVAEPSFVAYVIGQILPGGDQELCPCCNSSYDDRLYQFPVRKTFCGDKPNWDESKPPSEEDQMIMEITGWSKEQLYAGMKEVQTMLTFHYYLFMIIRCAGPMIFLFYIMILLSPFF</sequence>
<gene>
    <name evidence="2" type="ORF">OKIOD_LOCUS8812</name>
</gene>
<keyword evidence="1" id="KW-1133">Transmembrane helix</keyword>
<evidence type="ECO:0000256" key="1">
    <source>
        <dbReference type="SAM" id="Phobius"/>
    </source>
</evidence>
<reference evidence="2 3" key="1">
    <citation type="submission" date="2021-04" db="EMBL/GenBank/DDBJ databases">
        <authorList>
            <person name="Bliznina A."/>
        </authorList>
    </citation>
    <scope>NUCLEOTIDE SEQUENCE [LARGE SCALE GENOMIC DNA]</scope>
</reference>
<organism evidence="2 3">
    <name type="scientific">Oikopleura dioica</name>
    <name type="common">Tunicate</name>
    <dbReference type="NCBI Taxonomy" id="34765"/>
    <lineage>
        <taxon>Eukaryota</taxon>
        <taxon>Metazoa</taxon>
        <taxon>Chordata</taxon>
        <taxon>Tunicata</taxon>
        <taxon>Appendicularia</taxon>
        <taxon>Copelata</taxon>
        <taxon>Oikopleuridae</taxon>
        <taxon>Oikopleura</taxon>
    </lineage>
</organism>
<evidence type="ECO:0000313" key="3">
    <source>
        <dbReference type="Proteomes" id="UP001158576"/>
    </source>
</evidence>